<feature type="domain" description="EF-hand" evidence="4">
    <location>
        <begin position="437"/>
        <end position="472"/>
    </location>
</feature>
<reference evidence="5 6" key="1">
    <citation type="journal article" date="2022" name="G3 (Bethesda)">
        <title>Whole-genome sequence and methylome profiling of the almond [Prunus dulcis (Mill.) D.A. Webb] cultivar 'Nonpareil'.</title>
        <authorList>
            <person name="D'Amico-Willman K.M."/>
            <person name="Ouma W.Z."/>
            <person name="Meulia T."/>
            <person name="Sideli G.M."/>
            <person name="Gradziel T.M."/>
            <person name="Fresnedo-Ramirez J."/>
        </authorList>
    </citation>
    <scope>NUCLEOTIDE SEQUENCE [LARGE SCALE GENOMIC DNA]</scope>
    <source>
        <strain evidence="5">Clone GOH B32 T37-40</strain>
    </source>
</reference>
<feature type="domain" description="EH" evidence="3">
    <location>
        <begin position="10"/>
        <end position="100"/>
    </location>
</feature>
<name>A0AAD4UZ02_PRUDU</name>
<dbReference type="GO" id="GO:0006897">
    <property type="term" value="P:endocytosis"/>
    <property type="evidence" value="ECO:0007669"/>
    <property type="project" value="TreeGrafter"/>
</dbReference>
<feature type="compositionally biased region" description="Polar residues" evidence="2">
    <location>
        <begin position="1140"/>
        <end position="1153"/>
    </location>
</feature>
<feature type="region of interest" description="Disordered" evidence="2">
    <location>
        <begin position="134"/>
        <end position="428"/>
    </location>
</feature>
<dbReference type="PANTHER" id="PTHR11216">
    <property type="entry name" value="EH DOMAIN"/>
    <property type="match status" value="1"/>
</dbReference>
<dbReference type="GO" id="GO:0016197">
    <property type="term" value="P:endosomal transport"/>
    <property type="evidence" value="ECO:0007669"/>
    <property type="project" value="TreeGrafter"/>
</dbReference>
<dbReference type="GO" id="GO:0005737">
    <property type="term" value="C:cytoplasm"/>
    <property type="evidence" value="ECO:0007669"/>
    <property type="project" value="TreeGrafter"/>
</dbReference>
<evidence type="ECO:0000259" key="3">
    <source>
        <dbReference type="PROSITE" id="PS50031"/>
    </source>
</evidence>
<feature type="compositionally biased region" description="Low complexity" evidence="2">
    <location>
        <begin position="152"/>
        <end position="162"/>
    </location>
</feature>
<feature type="domain" description="EF-hand" evidence="4">
    <location>
        <begin position="9"/>
        <end position="44"/>
    </location>
</feature>
<feature type="compositionally biased region" description="Polar residues" evidence="2">
    <location>
        <begin position="831"/>
        <end position="843"/>
    </location>
</feature>
<feature type="compositionally biased region" description="Basic and acidic residues" evidence="2">
    <location>
        <begin position="1051"/>
        <end position="1061"/>
    </location>
</feature>
<accession>A0AAD4UZ02</accession>
<protein>
    <recommendedName>
        <fullName evidence="7">Calcium-binding EF hand family protein</fullName>
    </recommendedName>
</protein>
<feature type="domain" description="EH" evidence="3">
    <location>
        <begin position="438"/>
        <end position="521"/>
    </location>
</feature>
<feature type="compositionally biased region" description="Polar residues" evidence="2">
    <location>
        <begin position="1036"/>
        <end position="1046"/>
    </location>
</feature>
<feature type="region of interest" description="Disordered" evidence="2">
    <location>
        <begin position="544"/>
        <end position="592"/>
    </location>
</feature>
<evidence type="ECO:0008006" key="7">
    <source>
        <dbReference type="Google" id="ProtNLM"/>
    </source>
</evidence>
<comment type="caution">
    <text evidence="5">The sequence shown here is derived from an EMBL/GenBank/DDBJ whole genome shotgun (WGS) entry which is preliminary data.</text>
</comment>
<gene>
    <name evidence="5" type="ORF">L3X38_044434</name>
</gene>
<dbReference type="PROSITE" id="PS50222">
    <property type="entry name" value="EF_HAND_2"/>
    <property type="match status" value="3"/>
</dbReference>
<dbReference type="SUPFAM" id="SSF47473">
    <property type="entry name" value="EF-hand"/>
    <property type="match status" value="2"/>
</dbReference>
<dbReference type="AlphaFoldDB" id="A0AAD4UZ02"/>
<organism evidence="5 6">
    <name type="scientific">Prunus dulcis</name>
    <name type="common">Almond</name>
    <name type="synonym">Amygdalus dulcis</name>
    <dbReference type="NCBI Taxonomy" id="3755"/>
    <lineage>
        <taxon>Eukaryota</taxon>
        <taxon>Viridiplantae</taxon>
        <taxon>Streptophyta</taxon>
        <taxon>Embryophyta</taxon>
        <taxon>Tracheophyta</taxon>
        <taxon>Spermatophyta</taxon>
        <taxon>Magnoliopsida</taxon>
        <taxon>eudicotyledons</taxon>
        <taxon>Gunneridae</taxon>
        <taxon>Pentapetalae</taxon>
        <taxon>rosids</taxon>
        <taxon>fabids</taxon>
        <taxon>Rosales</taxon>
        <taxon>Rosaceae</taxon>
        <taxon>Amygdaloideae</taxon>
        <taxon>Amygdaleae</taxon>
        <taxon>Prunus</taxon>
    </lineage>
</organism>
<evidence type="ECO:0000313" key="6">
    <source>
        <dbReference type="Proteomes" id="UP001054821"/>
    </source>
</evidence>
<dbReference type="PROSITE" id="PS50031">
    <property type="entry name" value="EH"/>
    <property type="match status" value="2"/>
</dbReference>
<keyword evidence="6" id="KW-1185">Reference proteome</keyword>
<dbReference type="PANTHER" id="PTHR11216:SF161">
    <property type="entry name" value="CALCIUM-BINDING EF HAND FAMILY PROTEIN"/>
    <property type="match status" value="1"/>
</dbReference>
<feature type="coiled-coil region" evidence="1">
    <location>
        <begin position="601"/>
        <end position="684"/>
    </location>
</feature>
<dbReference type="CDD" id="cd00052">
    <property type="entry name" value="EH"/>
    <property type="match status" value="2"/>
</dbReference>
<feature type="compositionally biased region" description="Low complexity" evidence="2">
    <location>
        <begin position="184"/>
        <end position="197"/>
    </location>
</feature>
<evidence type="ECO:0000256" key="1">
    <source>
        <dbReference type="SAM" id="Coils"/>
    </source>
</evidence>
<dbReference type="EMBL" id="JAJFAZ020000008">
    <property type="protein sequence ID" value="KAI5315258.1"/>
    <property type="molecule type" value="Genomic_DNA"/>
</dbReference>
<feature type="compositionally biased region" description="Polar residues" evidence="2">
    <location>
        <begin position="316"/>
        <end position="328"/>
    </location>
</feature>
<feature type="region of interest" description="Disordered" evidence="2">
    <location>
        <begin position="1034"/>
        <end position="1187"/>
    </location>
</feature>
<dbReference type="Pfam" id="PF12763">
    <property type="entry name" value="EH"/>
    <property type="match status" value="2"/>
</dbReference>
<sequence length="1187" mass="128558">MASAQNQSANVDLFDAYFRRADLDRDGRISGSEAVAFFQASGLPKPVLAQIWAIADQRQTSFLGRAEFYNALRLVTVAQSKRELTPEIVKAALYGPAAAKIPAPQINLAATAAPQFNSAPAAPVIQGGAVTPTSSQTLGLRSPQVPPQYNSAAAATATQGGAVTPTSSQNLGFRGPQVQSQFNPAAQAPATQGGAVTPASSQTLGFRGPQVPPSVNVNQQNFLSQDAKSTRPPVPPSTSDSQPPQGVATQGFPRGGSVVHPHPPNSSMSNDWIGGRTGGAPTGIPSTSGPTASLPPRPQAGFGIRPSGPPAKDSKSLNISGNGFTPDSSFGDDVFSATASQPKQNPSAHAFPPGRVPVSSAFVPAAGTQSSASPSTVGSLQSSHMMQQVGGQPHQAQSFPKPNQQVSAQTSPSGVSLGAGNSASSQSHIQWPRMIQNDAQKYSNIFVKVDTDRDGKITGEQARDLFLKWGLPREVLKQVWDLSDQDNDSMLSLREFCVALYLMERYREGRPLPAALPNSVMFDLSNIFQPTNHYNHAGNVAWRPASGVQQQQPIPGPGARHMAPAVGGRPPKPVAPSHADERPQTNQQKPRVPELEKHLLNQLSKEEINSLELKFKEATEADKKVEELEKEILDAKEKIEYFRVKMQELVLYKSRCDNRLNEITERASADKREAESLAKKYEEKYKQTGDVASKLTIEEATFRDLQEKKMELYRAIVKMEQGGDADGTLQDRVDRIQLDLDELVKTLNERCKKYGLRGKPTTLTELPFGWQPGIQEGAADWDEDWDKFEDEEVHFSGFTVVKELTLDVPNVLAPPKQKSSPAQKEKAPTVESPTAASSPQVNENSEKPQSADGRVVENGAAYDKNENDSAKSAPNSPFASSTVGSPSREFSDSNFGKTTGADASPREKEFQSDHGGPGSVFGDKNFDDPAWGTFDTNDDVDSVWGFNAVSTTKDIDHESNRDHYFSGPGEFGLNPIRTGSSAGGFSQNNRPFTFDDSVPSTPLSVFNSGYSPPRYKDSSEPSFDTFSRFDSFRSTQDSGFFPQQETLGRFDSMRSSRDFDQGHGFPTLDDIPDPFGSSAPFRTSLDGQTPRRDSDPFGSSGPFRTSWDSQTPRRDSDPFGSSAPFRTSLDSQTPRRDSDTFGSSPFSTSLESQTPRRDSDPFGSSGPFKLSMESQTPRRDSDHWSAF</sequence>
<feature type="compositionally biased region" description="Polar residues" evidence="2">
    <location>
        <begin position="870"/>
        <end position="885"/>
    </location>
</feature>
<feature type="compositionally biased region" description="Polar residues" evidence="2">
    <location>
        <begin position="213"/>
        <end position="227"/>
    </location>
</feature>
<dbReference type="InterPro" id="IPR000261">
    <property type="entry name" value="EH_dom"/>
</dbReference>
<dbReference type="Proteomes" id="UP001054821">
    <property type="component" value="Chromosome 8"/>
</dbReference>
<dbReference type="Gene3D" id="1.10.238.10">
    <property type="entry name" value="EF-hand"/>
    <property type="match status" value="2"/>
</dbReference>
<dbReference type="InterPro" id="IPR011992">
    <property type="entry name" value="EF-hand-dom_pair"/>
</dbReference>
<feature type="domain" description="EF-hand" evidence="4">
    <location>
        <begin position="474"/>
        <end position="506"/>
    </location>
</feature>
<evidence type="ECO:0000256" key="2">
    <source>
        <dbReference type="SAM" id="MobiDB-lite"/>
    </source>
</evidence>
<feature type="compositionally biased region" description="Polar residues" evidence="2">
    <location>
        <begin position="337"/>
        <end position="347"/>
    </location>
</feature>
<feature type="compositionally biased region" description="Basic and acidic residues" evidence="2">
    <location>
        <begin position="1176"/>
        <end position="1187"/>
    </location>
</feature>
<feature type="compositionally biased region" description="Polar residues" evidence="2">
    <location>
        <begin position="367"/>
        <end position="428"/>
    </location>
</feature>
<dbReference type="SMART" id="SM00027">
    <property type="entry name" value="EH"/>
    <property type="match status" value="2"/>
</dbReference>
<dbReference type="GO" id="GO:0005634">
    <property type="term" value="C:nucleus"/>
    <property type="evidence" value="ECO:0007669"/>
    <property type="project" value="TreeGrafter"/>
</dbReference>
<feature type="region of interest" description="Disordered" evidence="2">
    <location>
        <begin position="812"/>
        <end position="934"/>
    </location>
</feature>
<feature type="compositionally biased region" description="Polar residues" evidence="2">
    <location>
        <begin position="237"/>
        <end position="248"/>
    </location>
</feature>
<evidence type="ECO:0000259" key="4">
    <source>
        <dbReference type="PROSITE" id="PS50222"/>
    </source>
</evidence>
<evidence type="ECO:0000313" key="5">
    <source>
        <dbReference type="EMBL" id="KAI5315258.1"/>
    </source>
</evidence>
<dbReference type="InterPro" id="IPR002048">
    <property type="entry name" value="EF_hand_dom"/>
</dbReference>
<dbReference type="GO" id="GO:0005509">
    <property type="term" value="F:calcium ion binding"/>
    <property type="evidence" value="ECO:0007669"/>
    <property type="project" value="InterPro"/>
</dbReference>
<proteinExistence type="predicted"/>
<keyword evidence="1" id="KW-0175">Coiled coil</keyword>
<dbReference type="GO" id="GO:0005886">
    <property type="term" value="C:plasma membrane"/>
    <property type="evidence" value="ECO:0007669"/>
    <property type="project" value="TreeGrafter"/>
</dbReference>
<feature type="compositionally biased region" description="Polar residues" evidence="2">
    <location>
        <begin position="164"/>
        <end position="183"/>
    </location>
</feature>
<dbReference type="SMART" id="SM00054">
    <property type="entry name" value="EFh"/>
    <property type="match status" value="3"/>
</dbReference>